<gene>
    <name evidence="1" type="ORF">L1987_50278</name>
</gene>
<evidence type="ECO:0000313" key="2">
    <source>
        <dbReference type="Proteomes" id="UP001056120"/>
    </source>
</evidence>
<accession>A0ACB9ELK5</accession>
<name>A0ACB9ELK5_9ASTR</name>
<comment type="caution">
    <text evidence="1">The sequence shown here is derived from an EMBL/GenBank/DDBJ whole genome shotgun (WGS) entry which is preliminary data.</text>
</comment>
<dbReference type="EMBL" id="CM042034">
    <property type="protein sequence ID" value="KAI3759894.1"/>
    <property type="molecule type" value="Genomic_DNA"/>
</dbReference>
<sequence>MDNSSSTGMDNMYNCIPSLAEGKYLKSEEIKSMLLCPKIATVYQRVTDLLPVYEKSTNQGSFLKEQATFIVSDDLEVTVSPSISISISTISKFNTLGIPDLYLYLLSQSLTHLAFLLVILMLWNLIRSNTMGSKPVHLKVFVDKKKKKVMFAEAEQDFVEILFSFLTLPLGTVARLSSKHETTKDIKVGSLNSLYESVENLDNKHFSNEHCKIALVNPNSSSLSLCQKLKVNLNNVKSVDASVSTDSHGNLVFFNKGTSFIITDDLNVIPVKLDTSITLLKFLGVEYIDLLEERTIDFGLEEFSTLLKWSLVTNTPLTNLVLGETNPRSCSCSCLSCIKTSTTCNLPLISSYSTQRQTIKLLIQKPNKKVLCAQVGNFFVEMLFSFLTIPLGNVKRLTMDNSSPTGIDNMYNSIPSLGDGKYLKSEEIKSMLLCPKLASNYLRVTDLLPVYDKSISQGSFLKEQATFIVSDDLEVTVSPSISTISKFNTLGVPVGDIEVMEVIIGEQEALLILKASLTSTSALTDCLGSFKNAKSLI</sequence>
<keyword evidence="2" id="KW-1185">Reference proteome</keyword>
<organism evidence="1 2">
    <name type="scientific">Smallanthus sonchifolius</name>
    <dbReference type="NCBI Taxonomy" id="185202"/>
    <lineage>
        <taxon>Eukaryota</taxon>
        <taxon>Viridiplantae</taxon>
        <taxon>Streptophyta</taxon>
        <taxon>Embryophyta</taxon>
        <taxon>Tracheophyta</taxon>
        <taxon>Spermatophyta</taxon>
        <taxon>Magnoliopsida</taxon>
        <taxon>eudicotyledons</taxon>
        <taxon>Gunneridae</taxon>
        <taxon>Pentapetalae</taxon>
        <taxon>asterids</taxon>
        <taxon>campanulids</taxon>
        <taxon>Asterales</taxon>
        <taxon>Asteraceae</taxon>
        <taxon>Asteroideae</taxon>
        <taxon>Heliantheae alliance</taxon>
        <taxon>Millerieae</taxon>
        <taxon>Smallanthus</taxon>
    </lineage>
</organism>
<reference evidence="2" key="1">
    <citation type="journal article" date="2022" name="Mol. Ecol. Resour.">
        <title>The genomes of chicory, endive, great burdock and yacon provide insights into Asteraceae palaeo-polyploidization history and plant inulin production.</title>
        <authorList>
            <person name="Fan W."/>
            <person name="Wang S."/>
            <person name="Wang H."/>
            <person name="Wang A."/>
            <person name="Jiang F."/>
            <person name="Liu H."/>
            <person name="Zhao H."/>
            <person name="Xu D."/>
            <person name="Zhang Y."/>
        </authorList>
    </citation>
    <scope>NUCLEOTIDE SEQUENCE [LARGE SCALE GENOMIC DNA]</scope>
    <source>
        <strain evidence="2">cv. Yunnan</strain>
    </source>
</reference>
<proteinExistence type="predicted"/>
<dbReference type="Proteomes" id="UP001056120">
    <property type="component" value="Linkage Group LG17"/>
</dbReference>
<reference evidence="1 2" key="2">
    <citation type="journal article" date="2022" name="Mol. Ecol. Resour.">
        <title>The genomes of chicory, endive, great burdock and yacon provide insights into Asteraceae paleo-polyploidization history and plant inulin production.</title>
        <authorList>
            <person name="Fan W."/>
            <person name="Wang S."/>
            <person name="Wang H."/>
            <person name="Wang A."/>
            <person name="Jiang F."/>
            <person name="Liu H."/>
            <person name="Zhao H."/>
            <person name="Xu D."/>
            <person name="Zhang Y."/>
        </authorList>
    </citation>
    <scope>NUCLEOTIDE SEQUENCE [LARGE SCALE GENOMIC DNA]</scope>
    <source>
        <strain evidence="2">cv. Yunnan</strain>
        <tissue evidence="1">Leaves</tissue>
    </source>
</reference>
<evidence type="ECO:0000313" key="1">
    <source>
        <dbReference type="EMBL" id="KAI3759894.1"/>
    </source>
</evidence>
<protein>
    <submittedName>
        <fullName evidence="1">Uncharacterized protein</fullName>
    </submittedName>
</protein>